<keyword evidence="2" id="KW-1185">Reference proteome</keyword>
<keyword evidence="1" id="KW-0472">Membrane</keyword>
<proteinExistence type="predicted"/>
<evidence type="ECO:0000256" key="1">
    <source>
        <dbReference type="SAM" id="Phobius"/>
    </source>
</evidence>
<dbReference type="WBParaSite" id="Hba_15792">
    <property type="protein sequence ID" value="Hba_15792"/>
    <property type="gene ID" value="Hba_15792"/>
</dbReference>
<feature type="transmembrane region" description="Helical" evidence="1">
    <location>
        <begin position="6"/>
        <end position="24"/>
    </location>
</feature>
<keyword evidence="1" id="KW-1133">Transmembrane helix</keyword>
<protein>
    <submittedName>
        <fullName evidence="3">Uncharacterized protein</fullName>
    </submittedName>
</protein>
<evidence type="ECO:0000313" key="3">
    <source>
        <dbReference type="WBParaSite" id="Hba_15792"/>
    </source>
</evidence>
<dbReference type="Proteomes" id="UP000095283">
    <property type="component" value="Unplaced"/>
</dbReference>
<sequence length="27" mass="3346">MYLALRLSANFSFFLFWLQLYCLLRIC</sequence>
<accession>A0A1I7XEM9</accession>
<name>A0A1I7XEM9_HETBA</name>
<dbReference type="AlphaFoldDB" id="A0A1I7XEM9"/>
<evidence type="ECO:0000313" key="2">
    <source>
        <dbReference type="Proteomes" id="UP000095283"/>
    </source>
</evidence>
<keyword evidence="1" id="KW-0812">Transmembrane</keyword>
<organism evidence="2 3">
    <name type="scientific">Heterorhabditis bacteriophora</name>
    <name type="common">Entomopathogenic nematode worm</name>
    <dbReference type="NCBI Taxonomy" id="37862"/>
    <lineage>
        <taxon>Eukaryota</taxon>
        <taxon>Metazoa</taxon>
        <taxon>Ecdysozoa</taxon>
        <taxon>Nematoda</taxon>
        <taxon>Chromadorea</taxon>
        <taxon>Rhabditida</taxon>
        <taxon>Rhabditina</taxon>
        <taxon>Rhabditomorpha</taxon>
        <taxon>Strongyloidea</taxon>
        <taxon>Heterorhabditidae</taxon>
        <taxon>Heterorhabditis</taxon>
    </lineage>
</organism>
<reference evidence="3" key="1">
    <citation type="submission" date="2016-11" db="UniProtKB">
        <authorList>
            <consortium name="WormBaseParasite"/>
        </authorList>
    </citation>
    <scope>IDENTIFICATION</scope>
</reference>